<dbReference type="AlphaFoldDB" id="A0A9D4XR27"/>
<evidence type="ECO:0000313" key="2">
    <source>
        <dbReference type="EMBL" id="KAI5423505.1"/>
    </source>
</evidence>
<dbReference type="Gramene" id="Psat04G0645000-T1">
    <property type="protein sequence ID" value="KAI5423505.1"/>
    <property type="gene ID" value="KIW84_046450"/>
</dbReference>
<organism evidence="2 3">
    <name type="scientific">Pisum sativum</name>
    <name type="common">Garden pea</name>
    <name type="synonym">Lathyrus oleraceus</name>
    <dbReference type="NCBI Taxonomy" id="3888"/>
    <lineage>
        <taxon>Eukaryota</taxon>
        <taxon>Viridiplantae</taxon>
        <taxon>Streptophyta</taxon>
        <taxon>Embryophyta</taxon>
        <taxon>Tracheophyta</taxon>
        <taxon>Spermatophyta</taxon>
        <taxon>Magnoliopsida</taxon>
        <taxon>eudicotyledons</taxon>
        <taxon>Gunneridae</taxon>
        <taxon>Pentapetalae</taxon>
        <taxon>rosids</taxon>
        <taxon>fabids</taxon>
        <taxon>Fabales</taxon>
        <taxon>Fabaceae</taxon>
        <taxon>Papilionoideae</taxon>
        <taxon>50 kb inversion clade</taxon>
        <taxon>NPAAA clade</taxon>
        <taxon>Hologalegina</taxon>
        <taxon>IRL clade</taxon>
        <taxon>Fabeae</taxon>
        <taxon>Lathyrus</taxon>
    </lineage>
</organism>
<dbReference type="Proteomes" id="UP001058974">
    <property type="component" value="Chromosome 4"/>
</dbReference>
<evidence type="ECO:0000313" key="3">
    <source>
        <dbReference type="Proteomes" id="UP001058974"/>
    </source>
</evidence>
<evidence type="ECO:0000256" key="1">
    <source>
        <dbReference type="SAM" id="MobiDB-lite"/>
    </source>
</evidence>
<sequence>MVYEENVMLPIEADIPSWMHSQFDQEMNDLGKSFIVSENIEGHFYVEHNVKDIQVKVVEPQCIEMSPGTESSDNEGLRVRFDDTEDERTTAMDDGTCLMPMCHDK</sequence>
<gene>
    <name evidence="2" type="ORF">KIW84_046450</name>
</gene>
<dbReference type="EMBL" id="JAMSHJ010000004">
    <property type="protein sequence ID" value="KAI5423505.1"/>
    <property type="molecule type" value="Genomic_DNA"/>
</dbReference>
<proteinExistence type="predicted"/>
<comment type="caution">
    <text evidence="2">The sequence shown here is derived from an EMBL/GenBank/DDBJ whole genome shotgun (WGS) entry which is preliminary data.</text>
</comment>
<accession>A0A9D4XR27</accession>
<keyword evidence="3" id="KW-1185">Reference proteome</keyword>
<feature type="compositionally biased region" description="Basic and acidic residues" evidence="1">
    <location>
        <begin position="75"/>
        <end position="91"/>
    </location>
</feature>
<name>A0A9D4XR27_PEA</name>
<reference evidence="2 3" key="1">
    <citation type="journal article" date="2022" name="Nat. Genet.">
        <title>Improved pea reference genome and pan-genome highlight genomic features and evolutionary characteristics.</title>
        <authorList>
            <person name="Yang T."/>
            <person name="Liu R."/>
            <person name="Luo Y."/>
            <person name="Hu S."/>
            <person name="Wang D."/>
            <person name="Wang C."/>
            <person name="Pandey M.K."/>
            <person name="Ge S."/>
            <person name="Xu Q."/>
            <person name="Li N."/>
            <person name="Li G."/>
            <person name="Huang Y."/>
            <person name="Saxena R.K."/>
            <person name="Ji Y."/>
            <person name="Li M."/>
            <person name="Yan X."/>
            <person name="He Y."/>
            <person name="Liu Y."/>
            <person name="Wang X."/>
            <person name="Xiang C."/>
            <person name="Varshney R.K."/>
            <person name="Ding H."/>
            <person name="Gao S."/>
            <person name="Zong X."/>
        </authorList>
    </citation>
    <scope>NUCLEOTIDE SEQUENCE [LARGE SCALE GENOMIC DNA]</scope>
    <source>
        <strain evidence="2 3">cv. Zhongwan 6</strain>
    </source>
</reference>
<feature type="region of interest" description="Disordered" evidence="1">
    <location>
        <begin position="65"/>
        <end position="91"/>
    </location>
</feature>
<protein>
    <submittedName>
        <fullName evidence="2">Uncharacterized protein</fullName>
    </submittedName>
</protein>